<comment type="catalytic activity">
    <reaction evidence="4">
        <text>ATP + H2O = ADP + phosphate + H(+)</text>
        <dbReference type="Rhea" id="RHEA:13065"/>
        <dbReference type="ChEBI" id="CHEBI:15377"/>
        <dbReference type="ChEBI" id="CHEBI:15378"/>
        <dbReference type="ChEBI" id="CHEBI:30616"/>
        <dbReference type="ChEBI" id="CHEBI:43474"/>
        <dbReference type="ChEBI" id="CHEBI:456216"/>
        <dbReference type="EC" id="3.6.4.13"/>
    </reaction>
</comment>
<evidence type="ECO:0000256" key="1">
    <source>
        <dbReference type="ARBA" id="ARBA00012552"/>
    </source>
</evidence>
<sequence>RLKQPSLLIALVQIPPSNGQAAAVQALPADWLIYDEMTGTHRIANIRCCSVVTPVTVALFSGPARLPRNALQEPLSFRGNRVPNDNDSDSGMEDERSDLALLKLDEWLHFKLDSEVAGLLMQLKLKWHSLLLRRMRAPSKPWSQADEITIRAIISVLSTEEQFAGLLQPSGVGQRPRPVSYDILPSAPTWKSSSSSAETELSDDSSNAEKVLRKSAPPAFHQPRRHTEKNTLPSKRTSDEKSDQSSVKSTDSSCYPSPCVSPSPVSGKVVFINDHSDTNRISEIKSLIPFNNCCALYG</sequence>
<feature type="non-terminal residue" evidence="7">
    <location>
        <position position="1"/>
    </location>
</feature>
<dbReference type="AlphaFoldDB" id="A0A2P4SVB1"/>
<protein>
    <recommendedName>
        <fullName evidence="1">RNA helicase</fullName>
        <ecNumber evidence="1">3.6.4.13</ecNumber>
    </recommendedName>
</protein>
<reference evidence="7 8" key="1">
    <citation type="submission" date="2018-01" db="EMBL/GenBank/DDBJ databases">
        <title>Comparison of the Chinese Bamboo Partridge and Red Junglefowl genome sequences highlights the importance of demography in genome evolution.</title>
        <authorList>
            <person name="Tiley G.P."/>
            <person name="Kimball R.T."/>
            <person name="Braun E.L."/>
            <person name="Burleigh J.G."/>
        </authorList>
    </citation>
    <scope>NUCLEOTIDE SEQUENCE [LARGE SCALE GENOMIC DNA]</scope>
    <source>
        <strain evidence="7">RTK389</strain>
        <tissue evidence="7">Blood</tissue>
    </source>
</reference>
<name>A0A2P4SVB1_BAMTH</name>
<feature type="compositionally biased region" description="Low complexity" evidence="5">
    <location>
        <begin position="244"/>
        <end position="263"/>
    </location>
</feature>
<accession>A0A2P4SVB1</accession>
<feature type="region of interest" description="Disordered" evidence="5">
    <location>
        <begin position="168"/>
        <end position="263"/>
    </location>
</feature>
<evidence type="ECO:0000256" key="2">
    <source>
        <dbReference type="ARBA" id="ARBA00022801"/>
    </source>
</evidence>
<dbReference type="OrthoDB" id="6103986at2759"/>
<feature type="compositionally biased region" description="Low complexity" evidence="5">
    <location>
        <begin position="184"/>
        <end position="199"/>
    </location>
</feature>
<dbReference type="EMBL" id="PPHD01020979">
    <property type="protein sequence ID" value="POI28064.1"/>
    <property type="molecule type" value="Genomic_DNA"/>
</dbReference>
<keyword evidence="8" id="KW-1185">Reference proteome</keyword>
<keyword evidence="3" id="KW-0547">Nucleotide-binding</keyword>
<keyword evidence="3" id="KW-0067">ATP-binding</keyword>
<keyword evidence="3" id="KW-0347">Helicase</keyword>
<comment type="caution">
    <text evidence="7">The sequence shown here is derived from an EMBL/GenBank/DDBJ whole genome shotgun (WGS) entry which is preliminary data.</text>
</comment>
<evidence type="ECO:0000313" key="8">
    <source>
        <dbReference type="Proteomes" id="UP000237246"/>
    </source>
</evidence>
<evidence type="ECO:0000256" key="5">
    <source>
        <dbReference type="SAM" id="MobiDB-lite"/>
    </source>
</evidence>
<evidence type="ECO:0000256" key="3">
    <source>
        <dbReference type="ARBA" id="ARBA00022806"/>
    </source>
</evidence>
<feature type="domain" description="RNA helicase C-terminal" evidence="6">
    <location>
        <begin position="101"/>
        <end position="159"/>
    </location>
</feature>
<evidence type="ECO:0000259" key="6">
    <source>
        <dbReference type="Pfam" id="PF26026"/>
    </source>
</evidence>
<dbReference type="Proteomes" id="UP000237246">
    <property type="component" value="Unassembled WGS sequence"/>
</dbReference>
<evidence type="ECO:0000313" key="7">
    <source>
        <dbReference type="EMBL" id="POI28064.1"/>
    </source>
</evidence>
<gene>
    <name evidence="7" type="ORF">CIB84_008185</name>
</gene>
<dbReference type="Pfam" id="PF26026">
    <property type="entry name" value="RNA_hel_CTD"/>
    <property type="match status" value="1"/>
</dbReference>
<keyword evidence="2" id="KW-0378">Hydrolase</keyword>
<organism evidence="7 8">
    <name type="scientific">Bambusicola thoracicus</name>
    <name type="common">Chinese bamboo-partridge</name>
    <name type="synonym">Perdix thoracica</name>
    <dbReference type="NCBI Taxonomy" id="9083"/>
    <lineage>
        <taxon>Eukaryota</taxon>
        <taxon>Metazoa</taxon>
        <taxon>Chordata</taxon>
        <taxon>Craniata</taxon>
        <taxon>Vertebrata</taxon>
        <taxon>Euteleostomi</taxon>
        <taxon>Archelosauria</taxon>
        <taxon>Archosauria</taxon>
        <taxon>Dinosauria</taxon>
        <taxon>Saurischia</taxon>
        <taxon>Theropoda</taxon>
        <taxon>Coelurosauria</taxon>
        <taxon>Aves</taxon>
        <taxon>Neognathae</taxon>
        <taxon>Galloanserae</taxon>
        <taxon>Galliformes</taxon>
        <taxon>Phasianidae</taxon>
        <taxon>Perdicinae</taxon>
        <taxon>Bambusicola</taxon>
    </lineage>
</organism>
<dbReference type="InterPro" id="IPR059023">
    <property type="entry name" value="RNA_hel_CTD"/>
</dbReference>
<dbReference type="EC" id="3.6.4.13" evidence="1"/>
<evidence type="ECO:0000256" key="4">
    <source>
        <dbReference type="ARBA" id="ARBA00047984"/>
    </source>
</evidence>
<proteinExistence type="predicted"/>